<keyword evidence="2" id="KW-1185">Reference proteome</keyword>
<comment type="caution">
    <text evidence="1">The sequence shown here is derived from an EMBL/GenBank/DDBJ whole genome shotgun (WGS) entry which is preliminary data.</text>
</comment>
<evidence type="ECO:0000313" key="1">
    <source>
        <dbReference type="EMBL" id="KAL0098888.1"/>
    </source>
</evidence>
<evidence type="ECO:0000313" key="2">
    <source>
        <dbReference type="Proteomes" id="UP001430953"/>
    </source>
</evidence>
<name>A0AAW2E824_9HYME</name>
<accession>A0AAW2E824</accession>
<dbReference type="EMBL" id="JADYXP020000032">
    <property type="protein sequence ID" value="KAL0098888.1"/>
    <property type="molecule type" value="Genomic_DNA"/>
</dbReference>
<dbReference type="AlphaFoldDB" id="A0AAW2E824"/>
<gene>
    <name evidence="1" type="ORF">PUN28_020874</name>
</gene>
<proteinExistence type="predicted"/>
<reference evidence="1 2" key="1">
    <citation type="submission" date="2023-03" db="EMBL/GenBank/DDBJ databases">
        <title>High recombination rates correlate with genetic variation in Cardiocondyla obscurior ants.</title>
        <authorList>
            <person name="Errbii M."/>
        </authorList>
    </citation>
    <scope>NUCLEOTIDE SEQUENCE [LARGE SCALE GENOMIC DNA]</scope>
    <source>
        <strain evidence="1">Alpha-2009</strain>
        <tissue evidence="1">Whole body</tissue>
    </source>
</reference>
<dbReference type="Proteomes" id="UP001430953">
    <property type="component" value="Unassembled WGS sequence"/>
</dbReference>
<protein>
    <submittedName>
        <fullName evidence="1">Uncharacterized protein</fullName>
    </submittedName>
</protein>
<organism evidence="1 2">
    <name type="scientific">Cardiocondyla obscurior</name>
    <dbReference type="NCBI Taxonomy" id="286306"/>
    <lineage>
        <taxon>Eukaryota</taxon>
        <taxon>Metazoa</taxon>
        <taxon>Ecdysozoa</taxon>
        <taxon>Arthropoda</taxon>
        <taxon>Hexapoda</taxon>
        <taxon>Insecta</taxon>
        <taxon>Pterygota</taxon>
        <taxon>Neoptera</taxon>
        <taxon>Endopterygota</taxon>
        <taxon>Hymenoptera</taxon>
        <taxon>Apocrita</taxon>
        <taxon>Aculeata</taxon>
        <taxon>Formicoidea</taxon>
        <taxon>Formicidae</taxon>
        <taxon>Myrmicinae</taxon>
        <taxon>Cardiocondyla</taxon>
    </lineage>
</organism>
<sequence length="114" mass="13861">MLQVRRACNKHTYVLHEQRELELDFVFIATHHGHYQPKYRLNEHVRRACNKHTYVLHEQRELELDFVFIATHHGHYQPKYRLNEHVINTHTCCTNSVSWSWILYLLPRTTDIVN</sequence>